<dbReference type="Gene3D" id="3.90.780.10">
    <property type="entry name" value="5'-Nucleotidase, C-terminal domain"/>
    <property type="match status" value="1"/>
</dbReference>
<proteinExistence type="predicted"/>
<dbReference type="PRINTS" id="PR01607">
    <property type="entry name" value="APYRASEFAMLY"/>
</dbReference>
<keyword evidence="3" id="KW-1185">Reference proteome</keyword>
<dbReference type="AlphaFoldDB" id="M0LUS3"/>
<dbReference type="eggNOG" id="arCOG02832">
    <property type="taxonomic scope" value="Archaea"/>
</dbReference>
<reference evidence="2 3" key="1">
    <citation type="journal article" date="2014" name="PLoS Genet.">
        <title>Phylogenetically driven sequencing of extremely halophilic archaea reveals strategies for static and dynamic osmo-response.</title>
        <authorList>
            <person name="Becker E.A."/>
            <person name="Seitzer P.M."/>
            <person name="Tritt A."/>
            <person name="Larsen D."/>
            <person name="Krusor M."/>
            <person name="Yao A.I."/>
            <person name="Wu D."/>
            <person name="Madern D."/>
            <person name="Eisen J.A."/>
            <person name="Darling A.E."/>
            <person name="Facciotti M.T."/>
        </authorList>
    </citation>
    <scope>NUCLEOTIDE SEQUENCE [LARGE SCALE GENOMIC DNA]</scope>
    <source>
        <strain evidence="2 3">100A6</strain>
    </source>
</reference>
<dbReference type="GO" id="GO:0016787">
    <property type="term" value="F:hydrolase activity"/>
    <property type="evidence" value="ECO:0007669"/>
    <property type="project" value="InterPro"/>
</dbReference>
<sequence length="457" mass="48757">MTGSLTILGYSDLEGIYDEPESIARLGSFLLSQRDDETLVVGAGDNTALGVAATVSHNKQGIELPTRSGRAIAAPFYRIIEPDIETFGNHDLDHGPTNGKALVRDLPTGWTCGNLHDDDGLFGAEEGVQSTRIFETGAGRVGVFGVTTTQIPEITPNASTLQATDPIDAAQKAAADLREQVDYVIGVSHCGRDDPEIAAAADADIVVGGHRHKQYAGKHDGTLLVRTGGTGIVEATTEGEYTFHDSIEIPPHQTLLNTYTRVREALGLDDSIAQVDEPIIRDRETLTAGESRLGNFVADAYRAATDADVGVMHASSLRSGAPLGGNVSAGDVISVSPFGNRLTTLSVSGAALREAFVVACPSATDDRWHLSVSGASIVWDDTTNTFQEIRINDEPLSEEREYTLAIQKYFVVANAMSTLTEGDVVSYHGLQYDNLVTHANNGGLAVGIEDRIIRRKE</sequence>
<dbReference type="InterPro" id="IPR006179">
    <property type="entry name" value="5_nucleotidase/apyrase"/>
</dbReference>
<dbReference type="InterPro" id="IPR029052">
    <property type="entry name" value="Metallo-depent_PP-like"/>
</dbReference>
<dbReference type="SUPFAM" id="SSF55816">
    <property type="entry name" value="5'-nucleotidase (syn. UDP-sugar hydrolase), C-terminal domain"/>
    <property type="match status" value="1"/>
</dbReference>
<dbReference type="RefSeq" id="WP_007694800.1">
    <property type="nucleotide sequence ID" value="NZ_AJRK01000083.1"/>
</dbReference>
<dbReference type="Proteomes" id="UP000011566">
    <property type="component" value="Unassembled WGS sequence"/>
</dbReference>
<dbReference type="EMBL" id="AOMB01000037">
    <property type="protein sequence ID" value="EMA36908.1"/>
    <property type="molecule type" value="Genomic_DNA"/>
</dbReference>
<name>M0LUS3_9EURY</name>
<accession>M0LUS3</accession>
<organism evidence="2 3">
    <name type="scientific">Halococcus hamelinensis 100A6</name>
    <dbReference type="NCBI Taxonomy" id="1132509"/>
    <lineage>
        <taxon>Archaea</taxon>
        <taxon>Methanobacteriati</taxon>
        <taxon>Methanobacteriota</taxon>
        <taxon>Stenosarchaea group</taxon>
        <taxon>Halobacteria</taxon>
        <taxon>Halobacteriales</taxon>
        <taxon>Halococcaceae</taxon>
        <taxon>Halococcus</taxon>
    </lineage>
</organism>
<evidence type="ECO:0000313" key="2">
    <source>
        <dbReference type="EMBL" id="EMA36908.1"/>
    </source>
</evidence>
<dbReference type="InterPro" id="IPR036907">
    <property type="entry name" value="5'-Nucleotdase_C_sf"/>
</dbReference>
<feature type="domain" description="5'-Nucleotidase C-terminal" evidence="1">
    <location>
        <begin position="272"/>
        <end position="410"/>
    </location>
</feature>
<gene>
    <name evidence="2" type="ORF">C447_13622</name>
</gene>
<evidence type="ECO:0000259" key="1">
    <source>
        <dbReference type="Pfam" id="PF02872"/>
    </source>
</evidence>
<dbReference type="PANTHER" id="PTHR11575">
    <property type="entry name" value="5'-NUCLEOTIDASE-RELATED"/>
    <property type="match status" value="1"/>
</dbReference>
<dbReference type="Pfam" id="PF02872">
    <property type="entry name" value="5_nucleotid_C"/>
    <property type="match status" value="1"/>
</dbReference>
<dbReference type="GO" id="GO:0009166">
    <property type="term" value="P:nucleotide catabolic process"/>
    <property type="evidence" value="ECO:0007669"/>
    <property type="project" value="InterPro"/>
</dbReference>
<dbReference type="InterPro" id="IPR008334">
    <property type="entry name" value="5'-Nucleotdase_C"/>
</dbReference>
<dbReference type="PATRIC" id="fig|1132509.6.peg.3175"/>
<dbReference type="Gene3D" id="3.60.21.10">
    <property type="match status" value="1"/>
</dbReference>
<dbReference type="PANTHER" id="PTHR11575:SF24">
    <property type="entry name" value="5'-NUCLEOTIDASE"/>
    <property type="match status" value="1"/>
</dbReference>
<comment type="caution">
    <text evidence="2">The sequence shown here is derived from an EMBL/GenBank/DDBJ whole genome shotgun (WGS) entry which is preliminary data.</text>
</comment>
<dbReference type="OrthoDB" id="21342at2157"/>
<protein>
    <submittedName>
        <fullName evidence="2">5'-nucleotidase</fullName>
    </submittedName>
</protein>
<dbReference type="SUPFAM" id="SSF56300">
    <property type="entry name" value="Metallo-dependent phosphatases"/>
    <property type="match status" value="1"/>
</dbReference>
<evidence type="ECO:0000313" key="3">
    <source>
        <dbReference type="Proteomes" id="UP000011566"/>
    </source>
</evidence>